<sequence>MALIHWYVELIFLLMLIHMTATKFITHQKCIENTRACGSTDYRSYLGCVRSRQKRTIECEEDCEQCQCDSCSYNQCQNSCQSCCSSCCSNYMPCNTHHCCHRTCHAQCDSSDCRLSCRRNCMEQVDRQREHFFHLSSNSNNSSVRSSVANNVTTVIHLNNVVNNTNVIDVPITLESKNIQNVSLHEVEQQAETGDKQTPGRPISVPAHEEHKIISGSAPAVDSMGQKTCCIVVGPKQCTNNYPGYGPPKCFHLRSKQCGDFCITNIVHREEHQVCESLYPGAPNNCRQQIVYIPQPQPRCSYQDDWPYVRCGLRRSPSCAGCYSHYVNKDAKDYLSCPLQCFDEFPQNAPFYRQGPFYQPQYGYESYNRNPYNPLMGGLLSPNSPPGMFYHPITGSSPLSNSPTINASIVSSNSNVGLPTATQMPFSHSDSYIPYLRKRRTDVSENSVDSNTDKGLKS</sequence>
<protein>
    <submittedName>
        <fullName evidence="2">Uncharacterized protein</fullName>
    </submittedName>
</protein>
<reference evidence="2" key="1">
    <citation type="submission" date="2022-03" db="EMBL/GenBank/DDBJ databases">
        <authorList>
            <person name="Sayadi A."/>
        </authorList>
    </citation>
    <scope>NUCLEOTIDE SEQUENCE</scope>
</reference>
<gene>
    <name evidence="2" type="ORF">ACAOBT_LOCUS7045</name>
</gene>
<dbReference type="AlphaFoldDB" id="A0A9P0K3M9"/>
<evidence type="ECO:0000256" key="1">
    <source>
        <dbReference type="SAM" id="SignalP"/>
    </source>
</evidence>
<keyword evidence="3" id="KW-1185">Reference proteome</keyword>
<organism evidence="2 3">
    <name type="scientific">Acanthoscelides obtectus</name>
    <name type="common">Bean weevil</name>
    <name type="synonym">Bruchus obtectus</name>
    <dbReference type="NCBI Taxonomy" id="200917"/>
    <lineage>
        <taxon>Eukaryota</taxon>
        <taxon>Metazoa</taxon>
        <taxon>Ecdysozoa</taxon>
        <taxon>Arthropoda</taxon>
        <taxon>Hexapoda</taxon>
        <taxon>Insecta</taxon>
        <taxon>Pterygota</taxon>
        <taxon>Neoptera</taxon>
        <taxon>Endopterygota</taxon>
        <taxon>Coleoptera</taxon>
        <taxon>Polyphaga</taxon>
        <taxon>Cucujiformia</taxon>
        <taxon>Chrysomeloidea</taxon>
        <taxon>Chrysomelidae</taxon>
        <taxon>Bruchinae</taxon>
        <taxon>Bruchini</taxon>
        <taxon>Acanthoscelides</taxon>
    </lineage>
</organism>
<dbReference type="EMBL" id="CAKOFQ010006738">
    <property type="protein sequence ID" value="CAH1966789.1"/>
    <property type="molecule type" value="Genomic_DNA"/>
</dbReference>
<keyword evidence="1" id="KW-0732">Signal</keyword>
<feature type="chain" id="PRO_5040134772" evidence="1">
    <location>
        <begin position="23"/>
        <end position="458"/>
    </location>
</feature>
<evidence type="ECO:0000313" key="2">
    <source>
        <dbReference type="EMBL" id="CAH1966789.1"/>
    </source>
</evidence>
<dbReference type="OrthoDB" id="7694007at2759"/>
<feature type="signal peptide" evidence="1">
    <location>
        <begin position="1"/>
        <end position="22"/>
    </location>
</feature>
<dbReference type="Proteomes" id="UP001152888">
    <property type="component" value="Unassembled WGS sequence"/>
</dbReference>
<evidence type="ECO:0000313" key="3">
    <source>
        <dbReference type="Proteomes" id="UP001152888"/>
    </source>
</evidence>
<accession>A0A9P0K3M9</accession>
<name>A0A9P0K3M9_ACAOB</name>
<comment type="caution">
    <text evidence="2">The sequence shown here is derived from an EMBL/GenBank/DDBJ whole genome shotgun (WGS) entry which is preliminary data.</text>
</comment>
<proteinExistence type="predicted"/>